<feature type="coiled-coil region" evidence="4">
    <location>
        <begin position="155"/>
        <end position="182"/>
    </location>
</feature>
<accession>A0ABP0ALH6</accession>
<reference evidence="5 6" key="1">
    <citation type="submission" date="2024-01" db="EMBL/GenBank/DDBJ databases">
        <authorList>
            <person name="Allen C."/>
            <person name="Tagirdzhanova G."/>
        </authorList>
    </citation>
    <scope>NUCLEOTIDE SEQUENCE [LARGE SCALE GENOMIC DNA]</scope>
</reference>
<evidence type="ECO:0000256" key="3">
    <source>
        <dbReference type="ARBA" id="ARBA00023242"/>
    </source>
</evidence>
<evidence type="ECO:0000313" key="5">
    <source>
        <dbReference type="EMBL" id="CAK7208210.1"/>
    </source>
</evidence>
<keyword evidence="6" id="KW-1185">Reference proteome</keyword>
<keyword evidence="3" id="KW-0539">Nucleus</keyword>
<comment type="caution">
    <text evidence="5">The sequence shown here is derived from an EMBL/GenBank/DDBJ whole genome shotgun (WGS) entry which is preliminary data.</text>
</comment>
<comment type="subcellular location">
    <subcellularLocation>
        <location evidence="1">Nucleus</location>
    </subcellularLocation>
</comment>
<dbReference type="EMBL" id="CAWUHC010000001">
    <property type="protein sequence ID" value="CAK7208210.1"/>
    <property type="molecule type" value="Genomic_DNA"/>
</dbReference>
<organism evidence="5 6">
    <name type="scientific">Sporothrix bragantina</name>
    <dbReference type="NCBI Taxonomy" id="671064"/>
    <lineage>
        <taxon>Eukaryota</taxon>
        <taxon>Fungi</taxon>
        <taxon>Dikarya</taxon>
        <taxon>Ascomycota</taxon>
        <taxon>Pezizomycotina</taxon>
        <taxon>Sordariomycetes</taxon>
        <taxon>Sordariomycetidae</taxon>
        <taxon>Ophiostomatales</taxon>
        <taxon>Ophiostomataceae</taxon>
        <taxon>Sporothrix</taxon>
    </lineage>
</organism>
<evidence type="ECO:0000256" key="1">
    <source>
        <dbReference type="ARBA" id="ARBA00004123"/>
    </source>
</evidence>
<dbReference type="Pfam" id="PF09766">
    <property type="entry name" value="FmiP_Thoc5"/>
    <property type="match status" value="1"/>
</dbReference>
<dbReference type="PANTHER" id="PTHR13375:SF3">
    <property type="entry name" value="THO COMPLEX SUBUNIT 5 HOMOLOG"/>
    <property type="match status" value="1"/>
</dbReference>
<protein>
    <recommendedName>
        <fullName evidence="7">THO complex subunit 5</fullName>
    </recommendedName>
</protein>
<evidence type="ECO:0000256" key="2">
    <source>
        <dbReference type="ARBA" id="ARBA00008044"/>
    </source>
</evidence>
<dbReference type="Proteomes" id="UP001642406">
    <property type="component" value="Unassembled WGS sequence"/>
</dbReference>
<proteinExistence type="inferred from homology"/>
<dbReference type="PANTHER" id="PTHR13375">
    <property type="entry name" value="FMS INTERACTING PROTEIN"/>
    <property type="match status" value="1"/>
</dbReference>
<sequence>MQSDAIVTDEDLVALLEASTQARKQALDLIDLAEQSASADPAVLAPLLDRATEIARGQRLLVANIAQLRTLHRKAYFTARDTKAQTAEARQEVDRLHLQLQNLYYEQRHLQGEIAACENYDHSYMHLPLIPVEEFLELHPEHAEDDEAALMTARISYEKQEREALERQKNELLKKKLKLIAENKKRKDDLANLDKDLENFIDAAKPIQSLFDKVV</sequence>
<keyword evidence="4" id="KW-0175">Coiled coil</keyword>
<name>A0ABP0ALH6_9PEZI</name>
<comment type="similarity">
    <text evidence="2">Belongs to the THOC5 family.</text>
</comment>
<gene>
    <name evidence="5" type="ORF">SBRCBS47491_000014</name>
</gene>
<dbReference type="InterPro" id="IPR019163">
    <property type="entry name" value="THO_Thoc5"/>
</dbReference>
<evidence type="ECO:0000256" key="4">
    <source>
        <dbReference type="SAM" id="Coils"/>
    </source>
</evidence>
<evidence type="ECO:0000313" key="6">
    <source>
        <dbReference type="Proteomes" id="UP001642406"/>
    </source>
</evidence>
<evidence type="ECO:0008006" key="7">
    <source>
        <dbReference type="Google" id="ProtNLM"/>
    </source>
</evidence>